<accession>A0A1I3XUB3</accession>
<gene>
    <name evidence="1" type="ORF">SAMN04487936_109133</name>
</gene>
<proteinExistence type="predicted"/>
<dbReference type="EMBL" id="FOSB01000009">
    <property type="protein sequence ID" value="SFK23158.1"/>
    <property type="molecule type" value="Genomic_DNA"/>
</dbReference>
<reference evidence="2" key="1">
    <citation type="submission" date="2016-10" db="EMBL/GenBank/DDBJ databases">
        <authorList>
            <person name="Varghese N."/>
            <person name="Submissions S."/>
        </authorList>
    </citation>
    <scope>NUCLEOTIDE SEQUENCE [LARGE SCALE GENOMIC DNA]</scope>
    <source>
        <strain evidence="2">CGMCC 1.3704</strain>
    </source>
</reference>
<dbReference type="Proteomes" id="UP000183557">
    <property type="component" value="Unassembled WGS sequence"/>
</dbReference>
<protein>
    <submittedName>
        <fullName evidence="1">Uncharacterized protein</fullName>
    </submittedName>
</protein>
<dbReference type="AlphaFoldDB" id="A0A1I3XUB3"/>
<organism evidence="1 2">
    <name type="scientific">Halobacillus dabanensis</name>
    <dbReference type="NCBI Taxonomy" id="240302"/>
    <lineage>
        <taxon>Bacteria</taxon>
        <taxon>Bacillati</taxon>
        <taxon>Bacillota</taxon>
        <taxon>Bacilli</taxon>
        <taxon>Bacillales</taxon>
        <taxon>Bacillaceae</taxon>
        <taxon>Halobacillus</taxon>
    </lineage>
</organism>
<keyword evidence="2" id="KW-1185">Reference proteome</keyword>
<name>A0A1I3XUB3_HALDA</name>
<evidence type="ECO:0000313" key="1">
    <source>
        <dbReference type="EMBL" id="SFK23158.1"/>
    </source>
</evidence>
<sequence length="228" mass="27210">MIWMSNQDKVDIFDILTMFNEEVGFKGLDNTDKTTDERDDVISRQTFNNWLREYNETHSGQIKSKKVNQYQNEWFKSDIQKLIKNNRVQKNLHKAYIRNTVPLFEHWESISSLSSKRVSKKYKNVQEDLRNKSNSESLGELIEMTMNQLIDEVIEKYFTVTFGDTQINQTFYLDRAKILEDFIDTEKIENEAFKIVDNYYGTPEYDEQGVLVNIHSFMERPKTDYYLT</sequence>
<evidence type="ECO:0000313" key="2">
    <source>
        <dbReference type="Proteomes" id="UP000183557"/>
    </source>
</evidence>